<keyword evidence="14" id="KW-0206">Cytoskeleton</keyword>
<keyword evidence="9" id="KW-0735">Signal-anchor</keyword>
<evidence type="ECO:0000313" key="21">
    <source>
        <dbReference type="WBParaSite" id="Gr19_v10_g15829.t1"/>
    </source>
</evidence>
<feature type="compositionally biased region" description="Polar residues" evidence="17">
    <location>
        <begin position="940"/>
        <end position="964"/>
    </location>
</feature>
<dbReference type="Pfam" id="PF01302">
    <property type="entry name" value="CAP_GLY"/>
    <property type="match status" value="1"/>
</dbReference>
<keyword evidence="10 18" id="KW-1133">Transmembrane helix</keyword>
<comment type="subunit">
    <text evidence="15">Cross-link to form 2 major subcomplexes: one consisting of SGCB, SGCD and SGCG and the other consisting of SGCB and SGCD. The association between SGCB and SGCG is particularly strong while SGCA is loosely associated with the other sarcoglycans.</text>
</comment>
<dbReference type="PANTHER" id="PTHR21142">
    <property type="entry name" value="SARCOGLYCANS"/>
    <property type="match status" value="1"/>
</dbReference>
<evidence type="ECO:0000256" key="14">
    <source>
        <dbReference type="ARBA" id="ARBA00023212"/>
    </source>
</evidence>
<dbReference type="GO" id="GO:0042383">
    <property type="term" value="C:sarcolemma"/>
    <property type="evidence" value="ECO:0007669"/>
    <property type="project" value="UniProtKB-SubCell"/>
</dbReference>
<dbReference type="Proteomes" id="UP000887572">
    <property type="component" value="Unplaced"/>
</dbReference>
<evidence type="ECO:0000256" key="13">
    <source>
        <dbReference type="ARBA" id="ARBA00023180"/>
    </source>
</evidence>
<feature type="compositionally biased region" description="Basic and acidic residues" evidence="17">
    <location>
        <begin position="667"/>
        <end position="677"/>
    </location>
</feature>
<organism evidence="20 21">
    <name type="scientific">Globodera rostochiensis</name>
    <name type="common">Golden nematode worm</name>
    <name type="synonym">Heterodera rostochiensis</name>
    <dbReference type="NCBI Taxonomy" id="31243"/>
    <lineage>
        <taxon>Eukaryota</taxon>
        <taxon>Metazoa</taxon>
        <taxon>Ecdysozoa</taxon>
        <taxon>Nematoda</taxon>
        <taxon>Chromadorea</taxon>
        <taxon>Rhabditida</taxon>
        <taxon>Tylenchina</taxon>
        <taxon>Tylenchomorpha</taxon>
        <taxon>Tylenchoidea</taxon>
        <taxon>Heteroderidae</taxon>
        <taxon>Heteroderinae</taxon>
        <taxon>Globodera</taxon>
    </lineage>
</organism>
<evidence type="ECO:0000256" key="11">
    <source>
        <dbReference type="ARBA" id="ARBA00023136"/>
    </source>
</evidence>
<evidence type="ECO:0000256" key="10">
    <source>
        <dbReference type="ARBA" id="ARBA00022989"/>
    </source>
</evidence>
<dbReference type="PANTHER" id="PTHR21142:SF2">
    <property type="entry name" value="BETA-SARCOGLYCAN"/>
    <property type="match status" value="1"/>
</dbReference>
<dbReference type="InterPro" id="IPR006875">
    <property type="entry name" value="Sarcoglycan"/>
</dbReference>
<keyword evidence="11 18" id="KW-0472">Membrane</keyword>
<feature type="compositionally biased region" description="Polar residues" evidence="17">
    <location>
        <begin position="908"/>
        <end position="921"/>
    </location>
</feature>
<feature type="compositionally biased region" description="Basic and acidic residues" evidence="17">
    <location>
        <begin position="755"/>
        <end position="776"/>
    </location>
</feature>
<evidence type="ECO:0000256" key="2">
    <source>
        <dbReference type="ARBA" id="ARBA00004245"/>
    </source>
</evidence>
<evidence type="ECO:0000256" key="18">
    <source>
        <dbReference type="SAM" id="Phobius"/>
    </source>
</evidence>
<feature type="region of interest" description="Disordered" evidence="17">
    <location>
        <begin position="894"/>
        <end position="969"/>
    </location>
</feature>
<feature type="coiled-coil region" evidence="16">
    <location>
        <begin position="1178"/>
        <end position="1257"/>
    </location>
</feature>
<evidence type="ECO:0000256" key="5">
    <source>
        <dbReference type="ARBA" id="ARBA00015329"/>
    </source>
</evidence>
<protein>
    <recommendedName>
        <fullName evidence="5">Beta-sarcoglycan</fullName>
    </recommendedName>
</protein>
<accession>A0A914HAW6</accession>
<evidence type="ECO:0000256" key="3">
    <source>
        <dbReference type="ARBA" id="ARBA00004274"/>
    </source>
</evidence>
<evidence type="ECO:0000259" key="19">
    <source>
        <dbReference type="PROSITE" id="PS50245"/>
    </source>
</evidence>
<dbReference type="InterPro" id="IPR036859">
    <property type="entry name" value="CAP-Gly_dom_sf"/>
</dbReference>
<evidence type="ECO:0000256" key="17">
    <source>
        <dbReference type="SAM" id="MobiDB-lite"/>
    </source>
</evidence>
<dbReference type="SUPFAM" id="SSF74924">
    <property type="entry name" value="Cap-Gly domain"/>
    <property type="match status" value="1"/>
</dbReference>
<keyword evidence="20" id="KW-1185">Reference proteome</keyword>
<feature type="compositionally biased region" description="Acidic residues" evidence="17">
    <location>
        <begin position="568"/>
        <end position="594"/>
    </location>
</feature>
<dbReference type="PROSITE" id="PS00845">
    <property type="entry name" value="CAP_GLY_1"/>
    <property type="match status" value="1"/>
</dbReference>
<dbReference type="GO" id="GO:0016012">
    <property type="term" value="C:sarcoglycan complex"/>
    <property type="evidence" value="ECO:0007669"/>
    <property type="project" value="InterPro"/>
</dbReference>
<evidence type="ECO:0000256" key="9">
    <source>
        <dbReference type="ARBA" id="ARBA00022968"/>
    </source>
</evidence>
<dbReference type="SMART" id="SM01052">
    <property type="entry name" value="CAP_GLY"/>
    <property type="match status" value="1"/>
</dbReference>
<dbReference type="GO" id="GO:0005856">
    <property type="term" value="C:cytoskeleton"/>
    <property type="evidence" value="ECO:0007669"/>
    <property type="project" value="UniProtKB-SubCell"/>
</dbReference>
<dbReference type="WBParaSite" id="Gr19_v10_g15829.t1">
    <property type="protein sequence ID" value="Gr19_v10_g15829.t1"/>
    <property type="gene ID" value="Gr19_v10_g15829"/>
</dbReference>
<keyword evidence="7" id="KW-0963">Cytoplasm</keyword>
<feature type="region of interest" description="Disordered" evidence="17">
    <location>
        <begin position="444"/>
        <end position="509"/>
    </location>
</feature>
<feature type="region of interest" description="Disordered" evidence="17">
    <location>
        <begin position="566"/>
        <end position="594"/>
    </location>
</feature>
<dbReference type="InterPro" id="IPR027659">
    <property type="entry name" value="Sgcb"/>
</dbReference>
<feature type="region of interest" description="Disordered" evidence="17">
    <location>
        <begin position="663"/>
        <end position="876"/>
    </location>
</feature>
<dbReference type="PROSITE" id="PS50245">
    <property type="entry name" value="CAP_GLY_2"/>
    <property type="match status" value="1"/>
</dbReference>
<dbReference type="GO" id="GO:0007517">
    <property type="term" value="P:muscle organ development"/>
    <property type="evidence" value="ECO:0007669"/>
    <property type="project" value="InterPro"/>
</dbReference>
<feature type="coiled-coil region" evidence="16">
    <location>
        <begin position="1073"/>
        <end position="1151"/>
    </location>
</feature>
<evidence type="ECO:0000256" key="8">
    <source>
        <dbReference type="ARBA" id="ARBA00022692"/>
    </source>
</evidence>
<keyword evidence="6" id="KW-1003">Cell membrane</keyword>
<evidence type="ECO:0000256" key="7">
    <source>
        <dbReference type="ARBA" id="ARBA00022490"/>
    </source>
</evidence>
<feature type="domain" description="CAP-Gly" evidence="19">
    <location>
        <begin position="394"/>
        <end position="436"/>
    </location>
</feature>
<reference evidence="21" key="1">
    <citation type="submission" date="2022-11" db="UniProtKB">
        <authorList>
            <consortium name="WormBaseParasite"/>
        </authorList>
    </citation>
    <scope>IDENTIFICATION</scope>
</reference>
<keyword evidence="12" id="KW-1015">Disulfide bond</keyword>
<evidence type="ECO:0000256" key="12">
    <source>
        <dbReference type="ARBA" id="ARBA00023157"/>
    </source>
</evidence>
<proteinExistence type="inferred from homology"/>
<evidence type="ECO:0000256" key="16">
    <source>
        <dbReference type="SAM" id="Coils"/>
    </source>
</evidence>
<comment type="subcellular location">
    <subcellularLocation>
        <location evidence="3">Cell membrane</location>
        <location evidence="3">Sarcolemma</location>
        <topology evidence="3">Single-pass type II membrane protein</topology>
    </subcellularLocation>
    <subcellularLocation>
        <location evidence="2">Cytoplasm</location>
        <location evidence="2">Cytoskeleton</location>
    </subcellularLocation>
</comment>
<comment type="similarity">
    <text evidence="4">Belongs to the sarcoglycan beta/delta/gamma/zeta family.</text>
</comment>
<feature type="compositionally biased region" description="Polar residues" evidence="17">
    <location>
        <begin position="462"/>
        <end position="476"/>
    </location>
</feature>
<sequence length="1408" mass="156052">MFGSPSLQSPQYLRKQCLSGSDTPPAAEEEGVRQQSLRGLYRHRWSEGGAPGEEEAPMTLAKDDQLANGVGRKEQQLWLAGLRRQALVGLFCWLAVLSLLALLLLVLHLCLISVLQISPRGMRSLRVFTYENIQTGGKEPAVHFIAGEVHLGKVVSSSGKVLGAREKEINIRGSRILIGAGGNGTANGTRLILQEGQCRVEESDHFQIRQPGTGKVLFSARNPPVGIDRRIKRISSRHIVTNKLRSPVDEELRMAGEDITLRGNERIRMEAKRLNGSANRIGLKTTDDGSIRLSARRVFVGSKWRSLPISSSPSLTASVDAFRVCLCQQRPKLFLTQKVVHEYSHALLTLLMMNKSTTNRDSADDPRASIVSKAIVGQRVLVNGLFGGVLRYLGAVAGKQGLFCGVELDQRVGKNDGTHEGVAYFECRPGHGIFAPTHKVQPEYFPAGRSFPTAPQGHHLQQKNPSKASERMTSSDAALPPNSSPADVSSRTQQLAQPPQFVPPPPLPMDWSLMSMGSTNSGGSAGHFNIFDEALMANSQVTYTVFDSDCMMLSDLELTDSTVLRLDEDGDGDEDGEEDGDGDDCDGGEAEEDEAQQKRMLKMMMMERGESEETKRVVAKASLLDRSVVLDGPTLNLALPVIGRADVGDEEGETPTPMVEMKTTNDFQRRETEEDRRNRNHLTLDFPEGRAKKCSDTLNMEELQKTSPSAVGSVRSKRSEQQNTTNNNGGEVGKHTAAGGLSVSSPNNNNNRSRLLAEREGERPRGTETQQKETPKRPRVSLFQAAPPPNPMRTKLPKPPSKSQMIMDQLKASIEAEKQRAKKRKEEAEEEKRKEEEEKRKEEEEKREEKKRTADAGGGAESGGEKILTDDTNTPCMEHSVLPVKEVKAKRLMATNPQQRPPLFRPSVQGSNSAPNQNNSIAFPRRNSRTSPSARPVLSSRENTSGTLKGLSSMSIGPQRMTTTKKSHSVEHVATAQKHPSGNGRNISCGRAIDAKTATGGRAIDAKTATGGRAIDAKTATPLNGRRKEIEDELIGTKQQLKHSLRTVDVLSVVVKHLDRKVDDANTKTAALSARLDDEAMEHERAIAALECKWKKQLQQADEERHAEIAQLEDRHSESLAQNRQQHQAIVKEYASRLQKLEKQLTERDKKHRMELAESTTQATNRLHKELESRKYELQMKGEELHKLRQENRELQFEVDKLPGKDAQIVKLEARTVDLRDEVNRLRQLEKKLLAQLDEYRHELSDSRAKADAMTKEKEVLEYQYQLNEQNGGGGEGTCGSQILTPRAKKGFVMPSPNYCVGGFATPIRGHQTPETQRKHDHLSKSCYRSSVKANTPRVDMSHSMDSSTIGQSLVSCYIQEGRSKPQNTPTKIYTPRDVLEVPDSSLTSKRLVNFDSTREDSAELREK</sequence>
<feature type="transmembrane region" description="Helical" evidence="18">
    <location>
        <begin position="86"/>
        <end position="115"/>
    </location>
</feature>
<feature type="compositionally biased region" description="Basic and acidic residues" evidence="17">
    <location>
        <begin position="814"/>
        <end position="854"/>
    </location>
</feature>
<dbReference type="Gene3D" id="2.30.30.190">
    <property type="entry name" value="CAP Gly-rich-like domain"/>
    <property type="match status" value="1"/>
</dbReference>
<evidence type="ECO:0000256" key="15">
    <source>
        <dbReference type="ARBA" id="ARBA00026041"/>
    </source>
</evidence>
<keyword evidence="13" id="KW-0325">Glycoprotein</keyword>
<keyword evidence="16" id="KW-0175">Coiled coil</keyword>
<keyword evidence="8 18" id="KW-0812">Transmembrane</keyword>
<dbReference type="Pfam" id="PF04790">
    <property type="entry name" value="Sarcoglycan_1"/>
    <property type="match status" value="1"/>
</dbReference>
<name>A0A914HAW6_GLORO</name>
<evidence type="ECO:0000256" key="6">
    <source>
        <dbReference type="ARBA" id="ARBA00022475"/>
    </source>
</evidence>
<evidence type="ECO:0000256" key="1">
    <source>
        <dbReference type="ARBA" id="ARBA00002860"/>
    </source>
</evidence>
<evidence type="ECO:0000313" key="20">
    <source>
        <dbReference type="Proteomes" id="UP000887572"/>
    </source>
</evidence>
<comment type="function">
    <text evidence="1">Component of the sarcoglycan complex, a subcomplex of the dystrophin-glycoprotein complex which forms a link between the F-actin cytoskeleton and the extracellular matrix.</text>
</comment>
<evidence type="ECO:0000256" key="4">
    <source>
        <dbReference type="ARBA" id="ARBA00007574"/>
    </source>
</evidence>
<dbReference type="InterPro" id="IPR000938">
    <property type="entry name" value="CAP-Gly_domain"/>
</dbReference>
<feature type="region of interest" description="Disordered" evidence="17">
    <location>
        <begin position="1311"/>
        <end position="1347"/>
    </location>
</feature>